<proteinExistence type="predicted"/>
<reference evidence="1 2" key="1">
    <citation type="journal article" date="2016" name="Nat. Commun.">
        <title>Thousands of microbial genomes shed light on interconnected biogeochemical processes in an aquifer system.</title>
        <authorList>
            <person name="Anantharaman K."/>
            <person name="Brown C.T."/>
            <person name="Hug L.A."/>
            <person name="Sharon I."/>
            <person name="Castelle C.J."/>
            <person name="Probst A.J."/>
            <person name="Thomas B.C."/>
            <person name="Singh A."/>
            <person name="Wilkins M.J."/>
            <person name="Karaoz U."/>
            <person name="Brodie E.L."/>
            <person name="Williams K.H."/>
            <person name="Hubbard S.S."/>
            <person name="Banfield J.F."/>
        </authorList>
    </citation>
    <scope>NUCLEOTIDE SEQUENCE [LARGE SCALE GENOMIC DNA]</scope>
</reference>
<dbReference type="Proteomes" id="UP000177006">
    <property type="component" value="Unassembled WGS sequence"/>
</dbReference>
<name>A0A1F5E8M0_9BACT</name>
<accession>A0A1F5E8M0</accession>
<comment type="caution">
    <text evidence="1">The sequence shown here is derived from an EMBL/GenBank/DDBJ whole genome shotgun (WGS) entry which is preliminary data.</text>
</comment>
<evidence type="ECO:0000313" key="2">
    <source>
        <dbReference type="Proteomes" id="UP000177006"/>
    </source>
</evidence>
<organism evidence="1 2">
    <name type="scientific">Candidatus Beckwithbacteria bacterium RBG_13_42_9</name>
    <dbReference type="NCBI Taxonomy" id="1797457"/>
    <lineage>
        <taxon>Bacteria</taxon>
        <taxon>Candidatus Beckwithiibacteriota</taxon>
    </lineage>
</organism>
<gene>
    <name evidence="1" type="ORF">A2160_01860</name>
</gene>
<dbReference type="EMBL" id="MEZK01000007">
    <property type="protein sequence ID" value="OGD63594.1"/>
    <property type="molecule type" value="Genomic_DNA"/>
</dbReference>
<dbReference type="STRING" id="1797457.A2160_01860"/>
<evidence type="ECO:0000313" key="1">
    <source>
        <dbReference type="EMBL" id="OGD63594.1"/>
    </source>
</evidence>
<sequence>MTPVNIFTAYRNSPKEGEPPSMLREVQQISLVGGEVQAASLTPDKVSALEGNIDVWGSASITYQKVDLVIRESSDMGVVTLSGLPTDELAQNPAAIQTIQAEVEQRIPGAATQNVNVVIVFPEPHNPYQNVTYHVV</sequence>
<protein>
    <submittedName>
        <fullName evidence="1">Uncharacterized protein</fullName>
    </submittedName>
</protein>
<dbReference type="AlphaFoldDB" id="A0A1F5E8M0"/>